<organism evidence="3 4">
    <name type="scientific">Cyphellophora attinorum</name>
    <dbReference type="NCBI Taxonomy" id="1664694"/>
    <lineage>
        <taxon>Eukaryota</taxon>
        <taxon>Fungi</taxon>
        <taxon>Dikarya</taxon>
        <taxon>Ascomycota</taxon>
        <taxon>Pezizomycotina</taxon>
        <taxon>Eurotiomycetes</taxon>
        <taxon>Chaetothyriomycetidae</taxon>
        <taxon>Chaetothyriales</taxon>
        <taxon>Cyphellophoraceae</taxon>
        <taxon>Cyphellophora</taxon>
    </lineage>
</organism>
<evidence type="ECO:0000313" key="4">
    <source>
        <dbReference type="Proteomes" id="UP000038010"/>
    </source>
</evidence>
<dbReference type="VEuPathDB" id="FungiDB:AB675_11125"/>
<dbReference type="STRING" id="1664694.A0A0N1NWT3"/>
<feature type="domain" description="Stress-response A/B barrel" evidence="2">
    <location>
        <begin position="3"/>
        <end position="98"/>
    </location>
</feature>
<dbReference type="OrthoDB" id="42919at2759"/>
<evidence type="ECO:0000256" key="1">
    <source>
        <dbReference type="ARBA" id="ARBA00011738"/>
    </source>
</evidence>
<keyword evidence="4" id="KW-1185">Reference proteome</keyword>
<name>A0A0N1NWT3_9EURO</name>
<dbReference type="RefSeq" id="XP_017995786.1">
    <property type="nucleotide sequence ID" value="XM_018139946.1"/>
</dbReference>
<sequence>MPVYHIVLFKLKPNTSSENIAELKKAAGAMVGQIPGLQKMDVGPPHASTASRAQGYDMGLVAVLDKAETIAVYAKHDAHLAVHKLREELCTETLAYDLEFTP</sequence>
<dbReference type="InterPro" id="IPR011008">
    <property type="entry name" value="Dimeric_a/b-barrel"/>
</dbReference>
<accession>A0A0N1NWT3</accession>
<protein>
    <recommendedName>
        <fullName evidence="2">Stress-response A/B barrel domain-containing protein</fullName>
    </recommendedName>
</protein>
<dbReference type="GeneID" id="28731826"/>
<comment type="subunit">
    <text evidence="1">Homodimer.</text>
</comment>
<evidence type="ECO:0000313" key="3">
    <source>
        <dbReference type="EMBL" id="KPI35823.1"/>
    </source>
</evidence>
<dbReference type="PROSITE" id="PS51502">
    <property type="entry name" value="S_R_A_B_BARREL"/>
    <property type="match status" value="1"/>
</dbReference>
<dbReference type="Proteomes" id="UP000038010">
    <property type="component" value="Unassembled WGS sequence"/>
</dbReference>
<dbReference type="Pfam" id="PF07876">
    <property type="entry name" value="Dabb"/>
    <property type="match status" value="1"/>
</dbReference>
<dbReference type="AlphaFoldDB" id="A0A0N1NWT3"/>
<dbReference type="PANTHER" id="PTHR33178:SF19">
    <property type="entry name" value="STRESS-RESPONSE A_B BARREL DOMAIN-CONTAINING PROTEIN"/>
    <property type="match status" value="1"/>
</dbReference>
<dbReference type="SUPFAM" id="SSF54909">
    <property type="entry name" value="Dimeric alpha+beta barrel"/>
    <property type="match status" value="1"/>
</dbReference>
<comment type="caution">
    <text evidence="3">The sequence shown here is derived from an EMBL/GenBank/DDBJ whole genome shotgun (WGS) entry which is preliminary data.</text>
</comment>
<gene>
    <name evidence="3" type="ORF">AB675_11125</name>
</gene>
<evidence type="ECO:0000259" key="2">
    <source>
        <dbReference type="PROSITE" id="PS51502"/>
    </source>
</evidence>
<reference evidence="3 4" key="1">
    <citation type="submission" date="2015-06" db="EMBL/GenBank/DDBJ databases">
        <title>Draft genome of the ant-associated black yeast Phialophora attae CBS 131958.</title>
        <authorList>
            <person name="Moreno L.F."/>
            <person name="Stielow B.J."/>
            <person name="de Hoog S."/>
            <person name="Vicente V.A."/>
            <person name="Weiss V.A."/>
            <person name="de Vries M."/>
            <person name="Cruz L.M."/>
            <person name="Souza E.M."/>
        </authorList>
    </citation>
    <scope>NUCLEOTIDE SEQUENCE [LARGE SCALE GENOMIC DNA]</scope>
    <source>
        <strain evidence="3 4">CBS 131958</strain>
    </source>
</reference>
<dbReference type="PANTHER" id="PTHR33178">
    <property type="match status" value="1"/>
</dbReference>
<dbReference type="EMBL" id="LFJN01000036">
    <property type="protein sequence ID" value="KPI35823.1"/>
    <property type="molecule type" value="Genomic_DNA"/>
</dbReference>
<dbReference type="Gene3D" id="3.30.70.100">
    <property type="match status" value="1"/>
</dbReference>
<dbReference type="InterPro" id="IPR013097">
    <property type="entry name" value="Dabb"/>
</dbReference>
<dbReference type="SMART" id="SM00886">
    <property type="entry name" value="Dabb"/>
    <property type="match status" value="1"/>
</dbReference>
<proteinExistence type="predicted"/>
<dbReference type="InterPro" id="IPR044662">
    <property type="entry name" value="HS1/DABB1-like"/>
</dbReference>